<dbReference type="InterPro" id="IPR050317">
    <property type="entry name" value="Plant_Fungal_Acyltransferase"/>
</dbReference>
<dbReference type="EMBL" id="JAMFTS010000005">
    <property type="protein sequence ID" value="KAJ4752922.1"/>
    <property type="molecule type" value="Genomic_DNA"/>
</dbReference>
<dbReference type="Proteomes" id="UP001140206">
    <property type="component" value="Chromosome 5"/>
</dbReference>
<gene>
    <name evidence="4" type="ORF">LUZ62_087327</name>
</gene>
<evidence type="ECO:0000256" key="2">
    <source>
        <dbReference type="ARBA" id="ARBA00022679"/>
    </source>
</evidence>
<dbReference type="InterPro" id="IPR023213">
    <property type="entry name" value="CAT-like_dom_sf"/>
</dbReference>
<evidence type="ECO:0000256" key="3">
    <source>
        <dbReference type="ARBA" id="ARBA00023315"/>
    </source>
</evidence>
<keyword evidence="2" id="KW-0808">Transferase</keyword>
<dbReference type="PANTHER" id="PTHR31642">
    <property type="entry name" value="TRICHOTHECENE 3-O-ACETYLTRANSFERASE"/>
    <property type="match status" value="1"/>
</dbReference>
<evidence type="ECO:0000313" key="5">
    <source>
        <dbReference type="Proteomes" id="UP001140206"/>
    </source>
</evidence>
<dbReference type="Pfam" id="PF02458">
    <property type="entry name" value="Transferase"/>
    <property type="match status" value="1"/>
</dbReference>
<evidence type="ECO:0000313" key="4">
    <source>
        <dbReference type="EMBL" id="KAJ4752922.1"/>
    </source>
</evidence>
<protein>
    <submittedName>
        <fullName evidence="4">HXXXD-type acyl-transferase family protein</fullName>
    </submittedName>
</protein>
<dbReference type="Gene3D" id="3.30.559.10">
    <property type="entry name" value="Chloramphenicol acetyltransferase-like domain"/>
    <property type="match status" value="2"/>
</dbReference>
<keyword evidence="5" id="KW-1185">Reference proteome</keyword>
<sequence length="431" mass="47600">MIKAISSELVVPCEETPKNPIWLSNLDLAARRGHTATVYFYRPNNNTIHDFFAVESLKSSLAKVLVPFYPLAGRLGMDRNGRIEINCTGEGALFVVARTDAMLNDYDNFAPSTEMRNLFVPQATQPDPPCILLMVQVTLFKCGGVVFGTALHHSIVDARCAFHFIETWTSIARGETSCIEQPFLDRTILRARLNRKVMLDPLEYISDPTYVPSTISASYTSSIIKISRKHINALKVRCGDTTGARVSVFRAINALIWRCTCMARKLDTNSKSRLYTMIDMRNRMCPPLPSTYFGNAVIRTSVSAVIGDVISGPISHVARRLHGATNQGDDYARSLINYLETADMGNLPRSGLPASDLRVISWIGLPVNNADFGLGEPILCAPALMYYSGYVCLMDSPGKDAGVTVVMSLEPESMPGFKELFFEELAAILHV</sequence>
<organism evidence="4 5">
    <name type="scientific">Rhynchospora pubera</name>
    <dbReference type="NCBI Taxonomy" id="906938"/>
    <lineage>
        <taxon>Eukaryota</taxon>
        <taxon>Viridiplantae</taxon>
        <taxon>Streptophyta</taxon>
        <taxon>Embryophyta</taxon>
        <taxon>Tracheophyta</taxon>
        <taxon>Spermatophyta</taxon>
        <taxon>Magnoliopsida</taxon>
        <taxon>Liliopsida</taxon>
        <taxon>Poales</taxon>
        <taxon>Cyperaceae</taxon>
        <taxon>Cyperoideae</taxon>
        <taxon>Rhynchosporeae</taxon>
        <taxon>Rhynchospora</taxon>
    </lineage>
</organism>
<dbReference type="PANTHER" id="PTHR31642:SF138">
    <property type="entry name" value="PUTRESCINE HYDROXYCINNAMOYLTRANSFERASE 1"/>
    <property type="match status" value="1"/>
</dbReference>
<dbReference type="AlphaFoldDB" id="A0AAV8CEL4"/>
<dbReference type="GO" id="GO:0016747">
    <property type="term" value="F:acyltransferase activity, transferring groups other than amino-acyl groups"/>
    <property type="evidence" value="ECO:0007669"/>
    <property type="project" value="TreeGrafter"/>
</dbReference>
<evidence type="ECO:0000256" key="1">
    <source>
        <dbReference type="ARBA" id="ARBA00009861"/>
    </source>
</evidence>
<keyword evidence="3" id="KW-0012">Acyltransferase</keyword>
<reference evidence="4" key="1">
    <citation type="submission" date="2022-08" db="EMBL/GenBank/DDBJ databases">
        <authorList>
            <person name="Marques A."/>
        </authorList>
    </citation>
    <scope>NUCLEOTIDE SEQUENCE</scope>
    <source>
        <strain evidence="4">RhyPub2mFocal</strain>
        <tissue evidence="4">Leaves</tissue>
    </source>
</reference>
<comment type="similarity">
    <text evidence="1">Belongs to the plant acyltransferase family.</text>
</comment>
<comment type="caution">
    <text evidence="4">The sequence shown here is derived from an EMBL/GenBank/DDBJ whole genome shotgun (WGS) entry which is preliminary data.</text>
</comment>
<proteinExistence type="inferred from homology"/>
<name>A0AAV8CEL4_9POAL</name>
<accession>A0AAV8CEL4</accession>